<organism evidence="1 2">
    <name type="scientific">Ditylenchus dipsaci</name>
    <dbReference type="NCBI Taxonomy" id="166011"/>
    <lineage>
        <taxon>Eukaryota</taxon>
        <taxon>Metazoa</taxon>
        <taxon>Ecdysozoa</taxon>
        <taxon>Nematoda</taxon>
        <taxon>Chromadorea</taxon>
        <taxon>Rhabditida</taxon>
        <taxon>Tylenchina</taxon>
        <taxon>Tylenchomorpha</taxon>
        <taxon>Sphaerularioidea</taxon>
        <taxon>Anguinidae</taxon>
        <taxon>Anguininae</taxon>
        <taxon>Ditylenchus</taxon>
    </lineage>
</organism>
<name>A0A915DFN3_9BILA</name>
<evidence type="ECO:0000313" key="1">
    <source>
        <dbReference type="Proteomes" id="UP000887574"/>
    </source>
</evidence>
<sequence length="232" mass="26620">MDAMAVQGDTIKAVKKLVSQTRQVHREISDILQQRKFGVCIEIKERCQVNLDVGRITDDEITKLINAVNIEIFVLVGQLVTVVKLYSNSMTGRPNTIKYETKVMLCKKPVQVTARECWKMWNEDKCEHGKMVKDDDMWTTENKMDIDYPWPVFGSLWRNNKTIHNCFRFDIRVFARFGGEKVTIPASDDQGYGVIRNQLHDCNCSQLHQLQGAIMDKMSIAVNAVNCINCSQ</sequence>
<accession>A0A915DFN3</accession>
<reference evidence="2" key="1">
    <citation type="submission" date="2022-11" db="UniProtKB">
        <authorList>
            <consortium name="WormBaseParasite"/>
        </authorList>
    </citation>
    <scope>IDENTIFICATION</scope>
</reference>
<dbReference type="WBParaSite" id="jg18950.2">
    <property type="protein sequence ID" value="jg18950.2"/>
    <property type="gene ID" value="jg18950"/>
</dbReference>
<proteinExistence type="predicted"/>
<keyword evidence="1" id="KW-1185">Reference proteome</keyword>
<protein>
    <submittedName>
        <fullName evidence="2">Uncharacterized protein</fullName>
    </submittedName>
</protein>
<evidence type="ECO:0000313" key="2">
    <source>
        <dbReference type="WBParaSite" id="jg18950.2"/>
    </source>
</evidence>
<dbReference type="AlphaFoldDB" id="A0A915DFN3"/>
<dbReference type="Proteomes" id="UP000887574">
    <property type="component" value="Unplaced"/>
</dbReference>